<evidence type="ECO:0000313" key="1">
    <source>
        <dbReference type="EMBL" id="MFB9904419.1"/>
    </source>
</evidence>
<evidence type="ECO:0000313" key="2">
    <source>
        <dbReference type="Proteomes" id="UP001589693"/>
    </source>
</evidence>
<dbReference type="EMBL" id="JBHLZU010000009">
    <property type="protein sequence ID" value="MFB9904419.1"/>
    <property type="molecule type" value="Genomic_DNA"/>
</dbReference>
<dbReference type="Proteomes" id="UP001589693">
    <property type="component" value="Unassembled WGS sequence"/>
</dbReference>
<proteinExistence type="predicted"/>
<sequence length="105" mass="11639">MTAVGTGAQADPIDCPHDALGCLYDGDLGAGDRYVIRRCDSYDLPSGWWDRANSFFMTDRALLRGWNYGRPGESSVPTLATLRGNDFDNFDNKNATDWIEVRCAV</sequence>
<gene>
    <name evidence="1" type="ORF">ACFFQA_10790</name>
</gene>
<dbReference type="RefSeq" id="WP_377851616.1">
    <property type="nucleotide sequence ID" value="NZ_JBHLZU010000009.1"/>
</dbReference>
<comment type="caution">
    <text evidence="1">The sequence shown here is derived from an EMBL/GenBank/DDBJ whole genome shotgun (WGS) entry which is preliminary data.</text>
</comment>
<organism evidence="1 2">
    <name type="scientific">Allokutzneria oryzae</name>
    <dbReference type="NCBI Taxonomy" id="1378989"/>
    <lineage>
        <taxon>Bacteria</taxon>
        <taxon>Bacillati</taxon>
        <taxon>Actinomycetota</taxon>
        <taxon>Actinomycetes</taxon>
        <taxon>Pseudonocardiales</taxon>
        <taxon>Pseudonocardiaceae</taxon>
        <taxon>Allokutzneria</taxon>
    </lineage>
</organism>
<protein>
    <submittedName>
        <fullName evidence="1">Uncharacterized protein</fullName>
    </submittedName>
</protein>
<name>A0ABV5ZU44_9PSEU</name>
<accession>A0ABV5ZU44</accession>
<reference evidence="1 2" key="1">
    <citation type="submission" date="2024-09" db="EMBL/GenBank/DDBJ databases">
        <authorList>
            <person name="Sun Q."/>
            <person name="Mori K."/>
        </authorList>
    </citation>
    <scope>NUCLEOTIDE SEQUENCE [LARGE SCALE GENOMIC DNA]</scope>
    <source>
        <strain evidence="1 2">TBRC 7907</strain>
    </source>
</reference>
<keyword evidence="2" id="KW-1185">Reference proteome</keyword>